<feature type="binding site" evidence="5">
    <location>
        <position position="143"/>
    </location>
    <ligand>
        <name>Mg(2+)</name>
        <dbReference type="ChEBI" id="CHEBI:18420"/>
    </ligand>
</feature>
<name>A0A291HSA3_9GAMM</name>
<evidence type="ECO:0000256" key="5">
    <source>
        <dbReference type="PIRSR" id="PIRSR015582-2"/>
    </source>
</evidence>
<feature type="binding site" evidence="5">
    <location>
        <position position="117"/>
    </location>
    <ligand>
        <name>Mg(2+)</name>
        <dbReference type="ChEBI" id="CHEBI:18420"/>
    </ligand>
</feature>
<dbReference type="AlphaFoldDB" id="A0A291HSA3"/>
<evidence type="ECO:0000313" key="8">
    <source>
        <dbReference type="Proteomes" id="UP000217763"/>
    </source>
</evidence>
<proteinExistence type="predicted"/>
<keyword evidence="8" id="KW-1185">Reference proteome</keyword>
<dbReference type="PANTHER" id="PTHR32308">
    <property type="entry name" value="LYASE BETA SUBUNIT, PUTATIVE (AFU_ORTHOLOGUE AFUA_4G13030)-RELATED"/>
    <property type="match status" value="1"/>
</dbReference>
<organism evidence="7 8">
    <name type="scientific">Zobellella denitrificans</name>
    <dbReference type="NCBI Taxonomy" id="347534"/>
    <lineage>
        <taxon>Bacteria</taxon>
        <taxon>Pseudomonadati</taxon>
        <taxon>Pseudomonadota</taxon>
        <taxon>Gammaproteobacteria</taxon>
        <taxon>Aeromonadales</taxon>
        <taxon>Aeromonadaceae</taxon>
        <taxon>Zobellella</taxon>
    </lineage>
</organism>
<dbReference type="SUPFAM" id="SSF51621">
    <property type="entry name" value="Phosphoenolpyruvate/pyruvate domain"/>
    <property type="match status" value="1"/>
</dbReference>
<dbReference type="PIRSF" id="PIRSF015582">
    <property type="entry name" value="Cit_lyase_B"/>
    <property type="match status" value="1"/>
</dbReference>
<gene>
    <name evidence="7" type="ORF">AN401_14655</name>
</gene>
<evidence type="ECO:0000256" key="4">
    <source>
        <dbReference type="PIRSR" id="PIRSR015582-1"/>
    </source>
</evidence>
<keyword evidence="3 5" id="KW-0460">Magnesium</keyword>
<evidence type="ECO:0000313" key="7">
    <source>
        <dbReference type="EMBL" id="ATG74948.1"/>
    </source>
</evidence>
<sequence>MDINALQTLLFVPANRPERYEKALNAGADAVIVDLEDAVPAAEKDGARATLAGWLDARPPASVLVRINGTGSPWFTQDTLLCRSPAIAAIVVPKAEDPQALAELANLTDKPLLPFIESALAFARLDEIAAATGVRRLLFGKLDLALDLGMDYPPPEGEPHDESAFLFARSQLVMASRAHGLAAPLDAIYTAINDPEGLMHYARQAMKLGFGGVLLIHPRQVTPAHRAMVPTQAQVAWARRILEAEQRVNGAVVAVRGNMVDAPVMARARRILQQVAQE</sequence>
<evidence type="ECO:0000256" key="3">
    <source>
        <dbReference type="ARBA" id="ARBA00022842"/>
    </source>
</evidence>
<dbReference type="GO" id="GO:0003824">
    <property type="term" value="F:catalytic activity"/>
    <property type="evidence" value="ECO:0007669"/>
    <property type="project" value="InterPro"/>
</dbReference>
<dbReference type="InterPro" id="IPR011206">
    <property type="entry name" value="Citrate_lyase_beta/mcl1/mcl2"/>
</dbReference>
<dbReference type="RefSeq" id="WP_096779780.1">
    <property type="nucleotide sequence ID" value="NZ_CP012621.1"/>
</dbReference>
<feature type="binding site" evidence="4">
    <location>
        <position position="117"/>
    </location>
    <ligand>
        <name>substrate</name>
    </ligand>
</feature>
<evidence type="ECO:0000259" key="6">
    <source>
        <dbReference type="Pfam" id="PF03328"/>
    </source>
</evidence>
<reference evidence="8" key="1">
    <citation type="submission" date="2015-09" db="EMBL/GenBank/DDBJ databases">
        <authorList>
            <person name="Shao Z."/>
            <person name="Wang L."/>
        </authorList>
    </citation>
    <scope>NUCLEOTIDE SEQUENCE [LARGE SCALE GENOMIC DNA]</scope>
    <source>
        <strain evidence="8">F13-1</strain>
    </source>
</reference>
<dbReference type="GO" id="GO:0000287">
    <property type="term" value="F:magnesium ion binding"/>
    <property type="evidence" value="ECO:0007669"/>
    <property type="project" value="TreeGrafter"/>
</dbReference>
<dbReference type="PANTHER" id="PTHR32308:SF10">
    <property type="entry name" value="CITRATE LYASE SUBUNIT BETA"/>
    <property type="match status" value="1"/>
</dbReference>
<dbReference type="GO" id="GO:0006107">
    <property type="term" value="P:oxaloacetate metabolic process"/>
    <property type="evidence" value="ECO:0007669"/>
    <property type="project" value="TreeGrafter"/>
</dbReference>
<feature type="binding site" evidence="4">
    <location>
        <position position="66"/>
    </location>
    <ligand>
        <name>substrate</name>
    </ligand>
</feature>
<keyword evidence="2 5" id="KW-0479">Metal-binding</keyword>
<feature type="domain" description="HpcH/HpaI aldolase/citrate lyase" evidence="6">
    <location>
        <begin position="7"/>
        <end position="218"/>
    </location>
</feature>
<dbReference type="Proteomes" id="UP000217763">
    <property type="component" value="Chromosome"/>
</dbReference>
<dbReference type="Pfam" id="PF03328">
    <property type="entry name" value="HpcH_HpaI"/>
    <property type="match status" value="1"/>
</dbReference>
<evidence type="ECO:0000256" key="1">
    <source>
        <dbReference type="ARBA" id="ARBA00001946"/>
    </source>
</evidence>
<dbReference type="InterPro" id="IPR015813">
    <property type="entry name" value="Pyrv/PenolPyrv_kinase-like_dom"/>
</dbReference>
<evidence type="ECO:0000256" key="2">
    <source>
        <dbReference type="ARBA" id="ARBA00022723"/>
    </source>
</evidence>
<protein>
    <submittedName>
        <fullName evidence="7">Aldolase</fullName>
    </submittedName>
</protein>
<dbReference type="InterPro" id="IPR040442">
    <property type="entry name" value="Pyrv_kinase-like_dom_sf"/>
</dbReference>
<dbReference type="KEGG" id="zdf:AN401_14655"/>
<dbReference type="EMBL" id="CP012621">
    <property type="protein sequence ID" value="ATG74948.1"/>
    <property type="molecule type" value="Genomic_DNA"/>
</dbReference>
<accession>A0A291HSA3</accession>
<comment type="cofactor">
    <cofactor evidence="1">
        <name>Mg(2+)</name>
        <dbReference type="ChEBI" id="CHEBI:18420"/>
    </cofactor>
</comment>
<dbReference type="Gene3D" id="3.20.20.60">
    <property type="entry name" value="Phosphoenolpyruvate-binding domains"/>
    <property type="match status" value="1"/>
</dbReference>
<dbReference type="InterPro" id="IPR005000">
    <property type="entry name" value="Aldolase/citrate-lyase_domain"/>
</dbReference>